<evidence type="ECO:0000256" key="1">
    <source>
        <dbReference type="ARBA" id="ARBA00022737"/>
    </source>
</evidence>
<dbReference type="PROSITE" id="PS50137">
    <property type="entry name" value="DS_RBD"/>
    <property type="match status" value="1"/>
</dbReference>
<evidence type="ECO:0000259" key="4">
    <source>
        <dbReference type="PROSITE" id="PS50137"/>
    </source>
</evidence>
<organism evidence="5 6">
    <name type="scientific">Elysia crispata</name>
    <name type="common">lettuce slug</name>
    <dbReference type="NCBI Taxonomy" id="231223"/>
    <lineage>
        <taxon>Eukaryota</taxon>
        <taxon>Metazoa</taxon>
        <taxon>Spiralia</taxon>
        <taxon>Lophotrochozoa</taxon>
        <taxon>Mollusca</taxon>
        <taxon>Gastropoda</taxon>
        <taxon>Heterobranchia</taxon>
        <taxon>Euthyneura</taxon>
        <taxon>Panpulmonata</taxon>
        <taxon>Sacoglossa</taxon>
        <taxon>Placobranchoidea</taxon>
        <taxon>Plakobranchidae</taxon>
        <taxon>Elysia</taxon>
    </lineage>
</organism>
<dbReference type="Pfam" id="PF16482">
    <property type="entry name" value="Staufen_C"/>
    <property type="match status" value="1"/>
</dbReference>
<sequence length="228" mass="24627">VKVEEKSCTGTGPNKKLAKRAAAEAMLLILELPKPSPACQGSHSIGDKKVTFVGDASDLDQKVVVPVINLPNQVSSPLAQQRVPGLLHLPPSATGRSPLSNSVSSRPVQCQPRESLINLASILKPSLRPELQLRELCKALDQHLEIDDFTKDRPSFTEHITRITVGKDAGQSFHGSSNTLESSRDMAALDALKMLLGKVKEVHPGGDGPQVKKELLTRSSLSLRKEIK</sequence>
<dbReference type="GO" id="GO:0007281">
    <property type="term" value="P:germ cell development"/>
    <property type="evidence" value="ECO:0007669"/>
    <property type="project" value="TreeGrafter"/>
</dbReference>
<keyword evidence="1" id="KW-0677">Repeat</keyword>
<dbReference type="EMBL" id="JAWDGP010000507">
    <property type="protein sequence ID" value="KAK3799948.1"/>
    <property type="molecule type" value="Genomic_DNA"/>
</dbReference>
<dbReference type="GO" id="GO:0005886">
    <property type="term" value="C:plasma membrane"/>
    <property type="evidence" value="ECO:0007669"/>
    <property type="project" value="TreeGrafter"/>
</dbReference>
<dbReference type="GO" id="GO:0035418">
    <property type="term" value="P:protein localization to synapse"/>
    <property type="evidence" value="ECO:0007669"/>
    <property type="project" value="TreeGrafter"/>
</dbReference>
<dbReference type="PANTHER" id="PTHR46054">
    <property type="entry name" value="MATERNAL EFFECT PROTEIN STAUFEN"/>
    <property type="match status" value="1"/>
</dbReference>
<dbReference type="GO" id="GO:0008298">
    <property type="term" value="P:intracellular mRNA localization"/>
    <property type="evidence" value="ECO:0007669"/>
    <property type="project" value="TreeGrafter"/>
</dbReference>
<reference evidence="5" key="1">
    <citation type="journal article" date="2023" name="G3 (Bethesda)">
        <title>A reference genome for the long-term kleptoplast-retaining sea slug Elysia crispata morphotype clarki.</title>
        <authorList>
            <person name="Eastman K.E."/>
            <person name="Pendleton A.L."/>
            <person name="Shaikh M.A."/>
            <person name="Suttiyut T."/>
            <person name="Ogas R."/>
            <person name="Tomko P."/>
            <person name="Gavelis G."/>
            <person name="Widhalm J.R."/>
            <person name="Wisecaver J.H."/>
        </authorList>
    </citation>
    <scope>NUCLEOTIDE SEQUENCE</scope>
    <source>
        <strain evidence="5">ECLA1</strain>
    </source>
</reference>
<dbReference type="SUPFAM" id="SSF54768">
    <property type="entry name" value="dsRNA-binding domain-like"/>
    <property type="match status" value="1"/>
</dbReference>
<evidence type="ECO:0000313" key="5">
    <source>
        <dbReference type="EMBL" id="KAK3799948.1"/>
    </source>
</evidence>
<dbReference type="GO" id="GO:0003725">
    <property type="term" value="F:double-stranded RNA binding"/>
    <property type="evidence" value="ECO:0007669"/>
    <property type="project" value="TreeGrafter"/>
</dbReference>
<evidence type="ECO:0000313" key="6">
    <source>
        <dbReference type="Proteomes" id="UP001283361"/>
    </source>
</evidence>
<dbReference type="InterPro" id="IPR014720">
    <property type="entry name" value="dsRBD_dom"/>
</dbReference>
<dbReference type="GO" id="GO:0032839">
    <property type="term" value="C:dendrite cytoplasm"/>
    <property type="evidence" value="ECO:0007669"/>
    <property type="project" value="GOC"/>
</dbReference>
<keyword evidence="2 3" id="KW-0694">RNA-binding</keyword>
<dbReference type="GO" id="GO:0010494">
    <property type="term" value="C:cytoplasmic stress granule"/>
    <property type="evidence" value="ECO:0007669"/>
    <property type="project" value="TreeGrafter"/>
</dbReference>
<name>A0AAE1EBI9_9GAST</name>
<proteinExistence type="predicted"/>
<dbReference type="Pfam" id="PF00035">
    <property type="entry name" value="dsrm"/>
    <property type="match status" value="1"/>
</dbReference>
<dbReference type="Gene3D" id="3.30.160.20">
    <property type="match status" value="2"/>
</dbReference>
<keyword evidence="6" id="KW-1185">Reference proteome</keyword>
<comment type="caution">
    <text evidence="5">The sequence shown here is derived from an EMBL/GenBank/DDBJ whole genome shotgun (WGS) entry which is preliminary data.</text>
</comment>
<dbReference type="GO" id="GO:0043025">
    <property type="term" value="C:neuronal cell body"/>
    <property type="evidence" value="ECO:0007669"/>
    <property type="project" value="TreeGrafter"/>
</dbReference>
<dbReference type="AlphaFoldDB" id="A0AAE1EBI9"/>
<dbReference type="GO" id="GO:0098964">
    <property type="term" value="P:anterograde dendritic transport of messenger ribonucleoprotein complex"/>
    <property type="evidence" value="ECO:0007669"/>
    <property type="project" value="TreeGrafter"/>
</dbReference>
<protein>
    <recommendedName>
        <fullName evidence="4">DRBM domain-containing protein</fullName>
    </recommendedName>
</protein>
<evidence type="ECO:0000256" key="3">
    <source>
        <dbReference type="PROSITE-ProRule" id="PRU00266"/>
    </source>
</evidence>
<accession>A0AAE1EBI9</accession>
<evidence type="ECO:0000256" key="2">
    <source>
        <dbReference type="ARBA" id="ARBA00022884"/>
    </source>
</evidence>
<dbReference type="InterPro" id="IPR051740">
    <property type="entry name" value="DRBM-containing_protein"/>
</dbReference>
<dbReference type="PANTHER" id="PTHR46054:SF3">
    <property type="entry name" value="MATERNAL EFFECT PROTEIN STAUFEN"/>
    <property type="match status" value="1"/>
</dbReference>
<dbReference type="Proteomes" id="UP001283361">
    <property type="component" value="Unassembled WGS sequence"/>
</dbReference>
<dbReference type="InterPro" id="IPR032478">
    <property type="entry name" value="Staufen_C"/>
</dbReference>
<dbReference type="GO" id="GO:0003729">
    <property type="term" value="F:mRNA binding"/>
    <property type="evidence" value="ECO:0007669"/>
    <property type="project" value="TreeGrafter"/>
</dbReference>
<gene>
    <name evidence="5" type="ORF">RRG08_002364</name>
</gene>
<feature type="domain" description="DRBM" evidence="4">
    <location>
        <begin position="1"/>
        <end position="32"/>
    </location>
</feature>
<feature type="non-terminal residue" evidence="5">
    <location>
        <position position="1"/>
    </location>
</feature>